<proteinExistence type="predicted"/>
<dbReference type="AlphaFoldDB" id="A0A369IHU9"/>
<reference evidence="1 2" key="1">
    <citation type="submission" date="2018-07" db="EMBL/GenBank/DDBJ databases">
        <title>Genome analysis of Runella aurantiaca.</title>
        <authorList>
            <person name="Yang X."/>
        </authorList>
    </citation>
    <scope>NUCLEOTIDE SEQUENCE [LARGE SCALE GENOMIC DNA]</scope>
    <source>
        <strain evidence="1 2">YX9</strain>
    </source>
</reference>
<evidence type="ECO:0000313" key="2">
    <source>
        <dbReference type="Proteomes" id="UP000253141"/>
    </source>
</evidence>
<dbReference type="Proteomes" id="UP000253141">
    <property type="component" value="Unassembled WGS sequence"/>
</dbReference>
<organism evidence="1 2">
    <name type="scientific">Runella aurantiaca</name>
    <dbReference type="NCBI Taxonomy" id="2282308"/>
    <lineage>
        <taxon>Bacteria</taxon>
        <taxon>Pseudomonadati</taxon>
        <taxon>Bacteroidota</taxon>
        <taxon>Cytophagia</taxon>
        <taxon>Cytophagales</taxon>
        <taxon>Spirosomataceae</taxon>
        <taxon>Runella</taxon>
    </lineage>
</organism>
<accession>A0A369IHU9</accession>
<protein>
    <submittedName>
        <fullName evidence="1">Uncharacterized protein</fullName>
    </submittedName>
</protein>
<evidence type="ECO:0000313" key="1">
    <source>
        <dbReference type="EMBL" id="RDB07907.1"/>
    </source>
</evidence>
<gene>
    <name evidence="1" type="ORF">DVG78_02300</name>
</gene>
<name>A0A369IHU9_9BACT</name>
<keyword evidence="2" id="KW-1185">Reference proteome</keyword>
<dbReference type="RefSeq" id="WP_114459440.1">
    <property type="nucleotide sequence ID" value="NZ_QPIW01000001.1"/>
</dbReference>
<dbReference type="EMBL" id="QPIW01000001">
    <property type="protein sequence ID" value="RDB07907.1"/>
    <property type="molecule type" value="Genomic_DNA"/>
</dbReference>
<sequence length="65" mass="7426">MFKIGLGWGYAQLLKHEKIFMDLYAVEIGGDFAIMQRDGRNMHGIVFESTWAAAKYRNTALKTVD</sequence>
<comment type="caution">
    <text evidence="1">The sequence shown here is derived from an EMBL/GenBank/DDBJ whole genome shotgun (WGS) entry which is preliminary data.</text>
</comment>